<protein>
    <submittedName>
        <fullName evidence="1">Uncharacterized protein</fullName>
    </submittedName>
</protein>
<organism evidence="1 2">
    <name type="scientific">Bathymodiolus thermophilus thioautotrophic gill symbiont</name>
    <dbReference type="NCBI Taxonomy" id="2360"/>
    <lineage>
        <taxon>Bacteria</taxon>
        <taxon>Pseudomonadati</taxon>
        <taxon>Pseudomonadota</taxon>
        <taxon>Gammaproteobacteria</taxon>
        <taxon>sulfur-oxidizing symbionts</taxon>
    </lineage>
</organism>
<sequence length="261" mass="29663">MYEPNDKNLFCQHLDKVINSKEAPFKSLNNSNADIRELKKSGGIYTGFLANLRLTNLPHLAKIHDLSERELPKDDDEALVEKSHFLYSETTGFLFFQMNGKGFRNPTNLAEILTERFNETVALNQKLTGEQEAKLNDKQDSIHKIEINIANISPSLLGDSSIEEAIVASAKVAQKIKLILSYDKRSGGILDMSILKLWKKLKPQEPTRFIAHSTELDEPIDLLLDRVKFTKRVEIIDGYIVSQSAYQKLNECRIEFSASHE</sequence>
<proteinExistence type="predicted"/>
<dbReference type="Proteomes" id="UP000182798">
    <property type="component" value="Unassembled WGS sequence"/>
</dbReference>
<accession>A0A1J5TSV3</accession>
<evidence type="ECO:0000313" key="1">
    <source>
        <dbReference type="EMBL" id="OIR23970.1"/>
    </source>
</evidence>
<dbReference type="EMBL" id="MIQH01000939">
    <property type="protein sequence ID" value="OIR23970.1"/>
    <property type="molecule type" value="Genomic_DNA"/>
</dbReference>
<comment type="caution">
    <text evidence="1">The sequence shown here is derived from an EMBL/GenBank/DDBJ whole genome shotgun (WGS) entry which is preliminary data.</text>
</comment>
<evidence type="ECO:0000313" key="2">
    <source>
        <dbReference type="Proteomes" id="UP000182798"/>
    </source>
</evidence>
<gene>
    <name evidence="1" type="ORF">BGC33_08795</name>
</gene>
<dbReference type="AlphaFoldDB" id="A0A1J5TSV3"/>
<name>A0A1J5TSV3_9GAMM</name>
<reference evidence="2" key="1">
    <citation type="submission" date="2016-09" db="EMBL/GenBank/DDBJ databases">
        <title>Genome Sequence of Bathymodiolus thermophilus sulfur-oxidizing gill endosymbiont.</title>
        <authorList>
            <person name="Ponnudurai R."/>
            <person name="Kleiner M."/>
            <person name="Sayavedra L."/>
            <person name="Thuermer A."/>
            <person name="Felbeck H."/>
            <person name="Schlueter R."/>
            <person name="Schweder T."/>
            <person name="Markert S."/>
        </authorList>
    </citation>
    <scope>NUCLEOTIDE SEQUENCE [LARGE SCALE GENOMIC DNA]</scope>
    <source>
        <strain evidence="2">BAT/CrabSpa'14</strain>
    </source>
</reference>